<reference evidence="1" key="1">
    <citation type="journal article" date="2015" name="Nature">
        <title>Complex archaea that bridge the gap between prokaryotes and eukaryotes.</title>
        <authorList>
            <person name="Spang A."/>
            <person name="Saw J.H."/>
            <person name="Jorgensen S.L."/>
            <person name="Zaremba-Niedzwiedzka K."/>
            <person name="Martijn J."/>
            <person name="Lind A.E."/>
            <person name="van Eijk R."/>
            <person name="Schleper C."/>
            <person name="Guy L."/>
            <person name="Ettema T.J."/>
        </authorList>
    </citation>
    <scope>NUCLEOTIDE SEQUENCE</scope>
</reference>
<accession>A0A0F9HDK0</accession>
<comment type="caution">
    <text evidence="1">The sequence shown here is derived from an EMBL/GenBank/DDBJ whole genome shotgun (WGS) entry which is preliminary data.</text>
</comment>
<gene>
    <name evidence="1" type="ORF">LCGC14_2077290</name>
</gene>
<feature type="non-terminal residue" evidence="1">
    <location>
        <position position="34"/>
    </location>
</feature>
<evidence type="ECO:0000313" key="1">
    <source>
        <dbReference type="EMBL" id="KKL73202.1"/>
    </source>
</evidence>
<sequence length="34" mass="4280">MLEQYIDPKLLDEIKERMHWITHKGKEILYEDYT</sequence>
<organism evidence="1">
    <name type="scientific">marine sediment metagenome</name>
    <dbReference type="NCBI Taxonomy" id="412755"/>
    <lineage>
        <taxon>unclassified sequences</taxon>
        <taxon>metagenomes</taxon>
        <taxon>ecological metagenomes</taxon>
    </lineage>
</organism>
<name>A0A0F9HDK0_9ZZZZ</name>
<protein>
    <submittedName>
        <fullName evidence="1">Uncharacterized protein</fullName>
    </submittedName>
</protein>
<dbReference type="EMBL" id="LAZR01025034">
    <property type="protein sequence ID" value="KKL73202.1"/>
    <property type="molecule type" value="Genomic_DNA"/>
</dbReference>
<dbReference type="AlphaFoldDB" id="A0A0F9HDK0"/>
<proteinExistence type="predicted"/>